<sequence>MRHLDLSFEGKHLAEKNQLDNGKLPHGGYRGSKKHPPSHLSYDKGRQFQQRLEEELSRIMEVEDMSKHGGSPAWSILVHNSPSYTDESPLITNNLLAASKSAQINGISLHNRTSLLPKKCPRPERMEARAYYRPNRMHQYLSATELKNSASEDASVMYGRPTRTTLLRARQRSNSAPHNQLEKKRDFAQRIDEIKTAPAGNGHTTEYLQLQSVRDGESLHSYLTGARYNRAHCLDSKSVEHNGVYMPRHNPALGSFFTGPKGQEYLQEFGDSPRQDMPTPPSPPSAKRRPLTAPSYGRRPVHAPGQPSYKSDHSSSSKYKYLKLNIVGSRLPLVSTREAHQPLGLRLPKLAETANLTDRRLGEALDQTYLVNQPMPTPSGAPYVDINKHSKLRRSEEELFIEAENARVHKRDEENTDFAAIRIDGRSTWKTKPVEPLSETDEEESSARVPIAVELEKPIVGDEQREEMRQETEKPQELEETFEEAEIKAEMEEGGAEQAVTEEIRDGQKENKGDEKKESAEDEIVEEKERQKEEEEAEEKANAKEPDTMQEPVISQVEEVSVEDQAEKEEEMDRVLDEEIQEEPEHVEATQDRVEISKEEKKNEEKGDEEIDVPTQSDNVEKEKDEKQDQDNVLFFITEDGFGNTKTAPDSSSHHVRKEPAEDKDEDDASTFG</sequence>
<feature type="region of interest" description="Disordered" evidence="1">
    <location>
        <begin position="431"/>
        <end position="673"/>
    </location>
</feature>
<dbReference type="AlphaFoldDB" id="A0AAE0YFT2"/>
<feature type="compositionally biased region" description="Basic and acidic residues" evidence="1">
    <location>
        <begin position="1"/>
        <end position="18"/>
    </location>
</feature>
<name>A0AAE0YFT2_9GAST</name>
<organism evidence="2 3">
    <name type="scientific">Elysia crispata</name>
    <name type="common">lettuce slug</name>
    <dbReference type="NCBI Taxonomy" id="231223"/>
    <lineage>
        <taxon>Eukaryota</taxon>
        <taxon>Metazoa</taxon>
        <taxon>Spiralia</taxon>
        <taxon>Lophotrochozoa</taxon>
        <taxon>Mollusca</taxon>
        <taxon>Gastropoda</taxon>
        <taxon>Heterobranchia</taxon>
        <taxon>Euthyneura</taxon>
        <taxon>Panpulmonata</taxon>
        <taxon>Sacoglossa</taxon>
        <taxon>Placobranchoidea</taxon>
        <taxon>Plakobranchidae</taxon>
        <taxon>Elysia</taxon>
    </lineage>
</organism>
<proteinExistence type="predicted"/>
<keyword evidence="3" id="KW-1185">Reference proteome</keyword>
<reference evidence="2" key="1">
    <citation type="journal article" date="2023" name="G3 (Bethesda)">
        <title>A reference genome for the long-term kleptoplast-retaining sea slug Elysia crispata morphotype clarki.</title>
        <authorList>
            <person name="Eastman K.E."/>
            <person name="Pendleton A.L."/>
            <person name="Shaikh M.A."/>
            <person name="Suttiyut T."/>
            <person name="Ogas R."/>
            <person name="Tomko P."/>
            <person name="Gavelis G."/>
            <person name="Widhalm J.R."/>
            <person name="Wisecaver J.H."/>
        </authorList>
    </citation>
    <scope>NUCLEOTIDE SEQUENCE</scope>
    <source>
        <strain evidence="2">ECLA1</strain>
    </source>
</reference>
<evidence type="ECO:0000313" key="3">
    <source>
        <dbReference type="Proteomes" id="UP001283361"/>
    </source>
</evidence>
<dbReference type="EMBL" id="JAWDGP010006267">
    <property type="protein sequence ID" value="KAK3744309.1"/>
    <property type="molecule type" value="Genomic_DNA"/>
</dbReference>
<feature type="compositionally biased region" description="Basic and acidic residues" evidence="1">
    <location>
        <begin position="527"/>
        <end position="547"/>
    </location>
</feature>
<gene>
    <name evidence="2" type="ORF">RRG08_030392</name>
</gene>
<feature type="compositionally biased region" description="Basic and acidic residues" evidence="1">
    <location>
        <begin position="571"/>
        <end position="605"/>
    </location>
</feature>
<protein>
    <submittedName>
        <fullName evidence="2">Uncharacterized protein</fullName>
    </submittedName>
</protein>
<dbReference type="Proteomes" id="UP001283361">
    <property type="component" value="Unassembled WGS sequence"/>
</dbReference>
<feature type="compositionally biased region" description="Basic and acidic residues" evidence="1">
    <location>
        <begin position="502"/>
        <end position="519"/>
    </location>
</feature>
<evidence type="ECO:0000256" key="1">
    <source>
        <dbReference type="SAM" id="MobiDB-lite"/>
    </source>
</evidence>
<feature type="compositionally biased region" description="Acidic residues" evidence="1">
    <location>
        <begin position="560"/>
        <end position="570"/>
    </location>
</feature>
<feature type="region of interest" description="Disordered" evidence="1">
    <location>
        <begin position="1"/>
        <end position="44"/>
    </location>
</feature>
<feature type="compositionally biased region" description="Basic and acidic residues" evidence="1">
    <location>
        <begin position="619"/>
        <end position="630"/>
    </location>
</feature>
<comment type="caution">
    <text evidence="2">The sequence shown here is derived from an EMBL/GenBank/DDBJ whole genome shotgun (WGS) entry which is preliminary data.</text>
</comment>
<feature type="region of interest" description="Disordered" evidence="1">
    <location>
        <begin position="255"/>
        <end position="316"/>
    </location>
</feature>
<feature type="compositionally biased region" description="Acidic residues" evidence="1">
    <location>
        <begin position="662"/>
        <end position="673"/>
    </location>
</feature>
<feature type="compositionally biased region" description="Basic and acidic residues" evidence="1">
    <location>
        <begin position="454"/>
        <end position="477"/>
    </location>
</feature>
<accession>A0AAE0YFT2</accession>
<evidence type="ECO:0000313" key="2">
    <source>
        <dbReference type="EMBL" id="KAK3744309.1"/>
    </source>
</evidence>